<dbReference type="Gene3D" id="3.30.930.10">
    <property type="entry name" value="Bira Bifunctional Protein, Domain 2"/>
    <property type="match status" value="1"/>
</dbReference>
<dbReference type="PANTHER" id="PTHR11042:SF136">
    <property type="entry name" value="EIF-2-ALPHA KINASE GCN2"/>
    <property type="match status" value="1"/>
</dbReference>
<evidence type="ECO:0000256" key="12">
    <source>
        <dbReference type="PROSITE-ProRule" id="PRU10141"/>
    </source>
</evidence>
<dbReference type="PROSITE" id="PS00108">
    <property type="entry name" value="PROTEIN_KINASE_ST"/>
    <property type="match status" value="1"/>
</dbReference>
<dbReference type="GO" id="GO:1990625">
    <property type="term" value="P:negative regulation of cytoplasmic translational initiation in response to stress"/>
    <property type="evidence" value="ECO:0007669"/>
    <property type="project" value="TreeGrafter"/>
</dbReference>
<dbReference type="SUPFAM" id="SSF55681">
    <property type="entry name" value="Class II aaRS and biotin synthetases"/>
    <property type="match status" value="1"/>
</dbReference>
<dbReference type="InterPro" id="IPR036621">
    <property type="entry name" value="Anticodon-bd_dom_sf"/>
</dbReference>
<evidence type="ECO:0000259" key="15">
    <source>
        <dbReference type="PROSITE" id="PS50011"/>
    </source>
</evidence>
<accession>A0A8X6N674</accession>
<feature type="coiled-coil region" evidence="13">
    <location>
        <begin position="137"/>
        <end position="174"/>
    </location>
</feature>
<dbReference type="SUPFAM" id="SSF54495">
    <property type="entry name" value="UBC-like"/>
    <property type="match status" value="1"/>
</dbReference>
<dbReference type="InterPro" id="IPR008271">
    <property type="entry name" value="Ser/Thr_kinase_AS"/>
</dbReference>
<evidence type="ECO:0000256" key="9">
    <source>
        <dbReference type="ARBA" id="ARBA00048679"/>
    </source>
</evidence>
<dbReference type="PIRSF" id="PIRSF000660">
    <property type="entry name" value="Ser/Thr_PK_GCN2"/>
    <property type="match status" value="1"/>
</dbReference>
<comment type="similarity">
    <text evidence="7">Belongs to the protein kinase superfamily. Ser/Thr protein kinase family. GCN2 subfamily.</text>
</comment>
<dbReference type="GO" id="GO:0005829">
    <property type="term" value="C:cytosol"/>
    <property type="evidence" value="ECO:0007669"/>
    <property type="project" value="TreeGrafter"/>
</dbReference>
<dbReference type="InterPro" id="IPR011009">
    <property type="entry name" value="Kinase-like_dom_sf"/>
</dbReference>
<evidence type="ECO:0000256" key="14">
    <source>
        <dbReference type="SAM" id="MobiDB-lite"/>
    </source>
</evidence>
<comment type="caution">
    <text evidence="17">The sequence shown here is derived from an EMBL/GenBank/DDBJ whole genome shotgun (WGS) entry which is preliminary data.</text>
</comment>
<dbReference type="Gene3D" id="3.10.110.10">
    <property type="entry name" value="Ubiquitin Conjugating Enzyme"/>
    <property type="match status" value="1"/>
</dbReference>
<feature type="domain" description="RWD" evidence="16">
    <location>
        <begin position="13"/>
        <end position="127"/>
    </location>
</feature>
<comment type="catalytic activity">
    <reaction evidence="9">
        <text>L-seryl-[protein] + ATP = O-phospho-L-seryl-[protein] + ADP + H(+)</text>
        <dbReference type="Rhea" id="RHEA:17989"/>
        <dbReference type="Rhea" id="RHEA-COMP:9863"/>
        <dbReference type="Rhea" id="RHEA-COMP:11604"/>
        <dbReference type="ChEBI" id="CHEBI:15378"/>
        <dbReference type="ChEBI" id="CHEBI:29999"/>
        <dbReference type="ChEBI" id="CHEBI:30616"/>
        <dbReference type="ChEBI" id="CHEBI:83421"/>
        <dbReference type="ChEBI" id="CHEBI:456216"/>
        <dbReference type="EC" id="2.7.11.1"/>
    </reaction>
</comment>
<protein>
    <recommendedName>
        <fullName evidence="1">non-specific serine/threonine protein kinase</fullName>
        <ecNumber evidence="1">2.7.11.1</ecNumber>
    </recommendedName>
</protein>
<sequence length="1561" mass="178705">MSSDQSFRERQENELLSISSIYFNEVKDLRKHAGMLKWKPLEMIITVFPEESMTADKNNDLKVDLYIRCSENYPKSCPFIDIRNSKGISNENLSKLKDELIDKAKELVGGEVILELVCHSRAFLYNHKKPRYPSFFEEMLSNNTKKQLEEAEKLEKENIELKQKQQQILLAIEQEKLRKMEALRDANKRTRFADEPSAMHLNIAAAEMRTRKESMSRKRSRSTSIGKELCTEIELQDECKEMLNSKLKFMGKKEFTIVCGRCLNHNDRGCVTYGGMDSATGNLTAVIKWTLQFNVNHKLKGEEWEALQKEQAVYRKNLESIEQEFKAFRQIESKHLVHYLGINCIFKKEKITIYILQEFIAGSTLSYMCETLHLTMPQIQHYTREILEALKCLHDNSIVHKNLRASSLFVDRNGIIRMTDYSLDKRLYDLYRSLANVEEINIYPPTIGKGGKKGDIYRLGVLLISFIDPSAKGAHVTVPEDLNPTFKDFLQKCLLHDEQERWSAEQLLSHPFLAHVSTIGMLPKEDDNDDTLEDSLGDDAIQGSRLCKEFDILKKLGKGGFGHVWKVKNKLDSRVYALKKIPLDSSNKQLNRKIKREVKLLSRLNHENIVRYYHSWIEAACTPEHVVQNGTNHEISKSEKNTVETTESSVQWKIHDKDLSSSDDDDNDDDDKDDDSFIVFMTESAKDDEPHVNKVSPPANESSSIDQETLNSERDSPQNKVRQFMYIQMEFCEKSTLRTAIDNGLHKDISLMWRFFREIVEGLHYMHQQGVIHRDLKPVNIFLDSNDHVKIGDFGLATNVISKSAVNDVSSVDVDSQSRSEVGDGTQTGRVGTTFYVAPELATCGKVSYSQKVDIYSLGIIFFEMCYPPPVTLMERNLIISDLRQRDIKLPEKAHEVLTDEMIQLIKWLLQHDVTKRPNSNELITSKYIPPLLMEESELNNLLQTTVSNPQSRMYKHMISALFAQKVTPEFDFTYDIDVFRSQGCRCKPSQTFSNVVDVLNKIMKLHAAVYLSVPTLVPKSLVIDNESCVQIMEHGGGIVTLPHNLRVPFARYIAQREIDHLKRYSLEKVYRQQKVFGCHPREQYEFAFDIVTPTPNSFLPDAEIIAAVSEIISEFPSLESRNYCIRLNHASLLKAILMFSEIEEEIEAELYEIAGMQKDKCISKAMLINEDHNLNLSQRSLSRLCQFIELEESINKINNSLNPVMQKKGKACILAKNSLKELTNILSLTEALGVKLPILICPGLAQNINLFSGMFFQCICSLNTSKKKNVFNILAVGGRYDKMIQSFKLKSLPEVGKTINQSAVGASIAIENIIASENDFSESQKLGIADFLIHSEGPGMSLEKATLMKELQDFGVRATVLYDKNLTLDDAEDFCRNQNIQHILILRKEEPGILKIRSVEREKVSEKRIIYSELKDLLPKICSKPLPEFKMDYSRSQSVTNSLSVNVRFLASDKTHSNKKREQNIRTHVISTLQISSSRIWELIPLELKMVVINTIVSFCDISANVDAIQRSFDNIIDEFSKHKKYLSQLCEEICDIRSKKSNSAIILYSLLDNNFKILL</sequence>
<dbReference type="SUPFAM" id="SSF56112">
    <property type="entry name" value="Protein kinase-like (PK-like)"/>
    <property type="match status" value="2"/>
</dbReference>
<evidence type="ECO:0000256" key="10">
    <source>
        <dbReference type="PIRSR" id="PIRSR000660-1"/>
    </source>
</evidence>
<dbReference type="GO" id="GO:0005634">
    <property type="term" value="C:nucleus"/>
    <property type="evidence" value="ECO:0007669"/>
    <property type="project" value="TreeGrafter"/>
</dbReference>
<feature type="compositionally biased region" description="Polar residues" evidence="14">
    <location>
        <begin position="699"/>
        <end position="710"/>
    </location>
</feature>
<evidence type="ECO:0000256" key="2">
    <source>
        <dbReference type="ARBA" id="ARBA00022527"/>
    </source>
</evidence>
<dbReference type="InterPro" id="IPR045864">
    <property type="entry name" value="aa-tRNA-synth_II/BPL/LPL"/>
</dbReference>
<name>A0A8X6N674_NEPPI</name>
<evidence type="ECO:0000256" key="7">
    <source>
        <dbReference type="ARBA" id="ARBA00037982"/>
    </source>
</evidence>
<dbReference type="CDD" id="cd23823">
    <property type="entry name" value="RWD_GCN2"/>
    <property type="match status" value="1"/>
</dbReference>
<evidence type="ECO:0000256" key="1">
    <source>
        <dbReference type="ARBA" id="ARBA00012513"/>
    </source>
</evidence>
<dbReference type="PROSITE" id="PS50908">
    <property type="entry name" value="RWD"/>
    <property type="match status" value="1"/>
</dbReference>
<evidence type="ECO:0000256" key="8">
    <source>
        <dbReference type="ARBA" id="ARBA00047899"/>
    </source>
</evidence>
<feature type="binding site" evidence="11">
    <location>
        <begin position="556"/>
        <end position="564"/>
    </location>
    <ligand>
        <name>ATP</name>
        <dbReference type="ChEBI" id="CHEBI:30616"/>
    </ligand>
</feature>
<feature type="region of interest" description="Disordered" evidence="14">
    <location>
        <begin position="687"/>
        <end position="717"/>
    </location>
</feature>
<evidence type="ECO:0000256" key="6">
    <source>
        <dbReference type="ARBA" id="ARBA00022840"/>
    </source>
</evidence>
<evidence type="ECO:0000256" key="4">
    <source>
        <dbReference type="ARBA" id="ARBA00022741"/>
    </source>
</evidence>
<gene>
    <name evidence="17" type="primary">Eif2ak4</name>
    <name evidence="17" type="ORF">NPIL_598781</name>
</gene>
<dbReference type="Pfam" id="PF13393">
    <property type="entry name" value="tRNA-synt_His"/>
    <property type="match status" value="1"/>
</dbReference>
<dbReference type="InterPro" id="IPR050339">
    <property type="entry name" value="CC_SR_Kinase"/>
</dbReference>
<dbReference type="PANTHER" id="PTHR11042">
    <property type="entry name" value="EUKARYOTIC TRANSLATION INITIATION FACTOR 2-ALPHA KINASE EIF2-ALPHA KINASE -RELATED"/>
    <property type="match status" value="1"/>
</dbReference>
<dbReference type="EC" id="2.7.11.1" evidence="1"/>
<organism evidence="17 18">
    <name type="scientific">Nephila pilipes</name>
    <name type="common">Giant wood spider</name>
    <name type="synonym">Nephila maculata</name>
    <dbReference type="NCBI Taxonomy" id="299642"/>
    <lineage>
        <taxon>Eukaryota</taxon>
        <taxon>Metazoa</taxon>
        <taxon>Ecdysozoa</taxon>
        <taxon>Arthropoda</taxon>
        <taxon>Chelicerata</taxon>
        <taxon>Arachnida</taxon>
        <taxon>Araneae</taxon>
        <taxon>Araneomorphae</taxon>
        <taxon>Entelegynae</taxon>
        <taxon>Araneoidea</taxon>
        <taxon>Nephilidae</taxon>
        <taxon>Nephila</taxon>
    </lineage>
</organism>
<dbReference type="Pfam" id="PF05773">
    <property type="entry name" value="RWD"/>
    <property type="match status" value="1"/>
</dbReference>
<feature type="binding site" evidence="11 12">
    <location>
        <position position="579"/>
    </location>
    <ligand>
        <name>ATP</name>
        <dbReference type="ChEBI" id="CHEBI:30616"/>
    </ligand>
</feature>
<dbReference type="Gene3D" id="3.30.200.20">
    <property type="entry name" value="Phosphorylase Kinase, domain 1"/>
    <property type="match status" value="1"/>
</dbReference>
<evidence type="ECO:0000256" key="5">
    <source>
        <dbReference type="ARBA" id="ARBA00022777"/>
    </source>
</evidence>
<evidence type="ECO:0000256" key="11">
    <source>
        <dbReference type="PIRSR" id="PIRSR000660-2"/>
    </source>
</evidence>
<evidence type="ECO:0000256" key="3">
    <source>
        <dbReference type="ARBA" id="ARBA00022679"/>
    </source>
</evidence>
<feature type="domain" description="Protein kinase" evidence="15">
    <location>
        <begin position="244"/>
        <end position="513"/>
    </location>
</feature>
<dbReference type="Proteomes" id="UP000887013">
    <property type="component" value="Unassembled WGS sequence"/>
</dbReference>
<feature type="active site" description="Proton acceptor" evidence="10">
    <location>
        <position position="775"/>
    </location>
</feature>
<dbReference type="OrthoDB" id="6430822at2759"/>
<keyword evidence="2" id="KW-0723">Serine/threonine-protein kinase</keyword>
<feature type="domain" description="Protein kinase" evidence="15">
    <location>
        <begin position="550"/>
        <end position="929"/>
    </location>
</feature>
<dbReference type="PROSITE" id="PS50011">
    <property type="entry name" value="PROTEIN_KINASE_DOM"/>
    <property type="match status" value="2"/>
</dbReference>
<keyword evidence="13" id="KW-0175">Coiled coil</keyword>
<keyword evidence="5 17" id="KW-0418">Kinase</keyword>
<keyword evidence="3" id="KW-0808">Transferase</keyword>
<dbReference type="GO" id="GO:0004694">
    <property type="term" value="F:eukaryotic translation initiation factor 2alpha kinase activity"/>
    <property type="evidence" value="ECO:0007669"/>
    <property type="project" value="InterPro"/>
</dbReference>
<evidence type="ECO:0000313" key="18">
    <source>
        <dbReference type="Proteomes" id="UP000887013"/>
    </source>
</evidence>
<evidence type="ECO:0000313" key="17">
    <source>
        <dbReference type="EMBL" id="GFS95379.1"/>
    </source>
</evidence>
<dbReference type="SMART" id="SM00591">
    <property type="entry name" value="RWD"/>
    <property type="match status" value="1"/>
</dbReference>
<dbReference type="InterPro" id="IPR041715">
    <property type="entry name" value="HisRS-like_core"/>
</dbReference>
<dbReference type="Gene3D" id="1.10.510.10">
    <property type="entry name" value="Transferase(Phosphotransferase) domain 1"/>
    <property type="match status" value="2"/>
</dbReference>
<dbReference type="InterPro" id="IPR017441">
    <property type="entry name" value="Protein_kinase_ATP_BS"/>
</dbReference>
<dbReference type="GO" id="GO:0000077">
    <property type="term" value="P:DNA damage checkpoint signaling"/>
    <property type="evidence" value="ECO:0007669"/>
    <property type="project" value="InterPro"/>
</dbReference>
<dbReference type="FunFam" id="3.10.110.10:FF:000050">
    <property type="entry name" value="eIF-2-alpha kinase GCN2"/>
    <property type="match status" value="1"/>
</dbReference>
<keyword evidence="4 11" id="KW-0547">Nucleotide-binding</keyword>
<dbReference type="EMBL" id="BMAW01100526">
    <property type="protein sequence ID" value="GFS95379.1"/>
    <property type="molecule type" value="Genomic_DNA"/>
</dbReference>
<dbReference type="GO" id="GO:0009893">
    <property type="term" value="P:positive regulation of metabolic process"/>
    <property type="evidence" value="ECO:0007669"/>
    <property type="project" value="UniProtKB-ARBA"/>
</dbReference>
<dbReference type="PROSITE" id="PS00107">
    <property type="entry name" value="PROTEIN_KINASE_ATP"/>
    <property type="match status" value="1"/>
</dbReference>
<dbReference type="CDD" id="cd14046">
    <property type="entry name" value="STKc_EIF2AK4_GCN2_rpt2"/>
    <property type="match status" value="1"/>
</dbReference>
<proteinExistence type="inferred from homology"/>
<keyword evidence="6 11" id="KW-0067">ATP-binding</keyword>
<evidence type="ECO:0000259" key="16">
    <source>
        <dbReference type="PROSITE" id="PS50908"/>
    </source>
</evidence>
<reference evidence="17" key="1">
    <citation type="submission" date="2020-08" db="EMBL/GenBank/DDBJ databases">
        <title>Multicomponent nature underlies the extraordinary mechanical properties of spider dragline silk.</title>
        <authorList>
            <person name="Kono N."/>
            <person name="Nakamura H."/>
            <person name="Mori M."/>
            <person name="Yoshida Y."/>
            <person name="Ohtoshi R."/>
            <person name="Malay A.D."/>
            <person name="Moran D.A.P."/>
            <person name="Tomita M."/>
            <person name="Numata K."/>
            <person name="Arakawa K."/>
        </authorList>
    </citation>
    <scope>NUCLEOTIDE SEQUENCE</scope>
</reference>
<evidence type="ECO:0000256" key="13">
    <source>
        <dbReference type="SAM" id="Coils"/>
    </source>
</evidence>
<dbReference type="InterPro" id="IPR016135">
    <property type="entry name" value="UBQ-conjugating_enzyme/RWD"/>
</dbReference>
<dbReference type="InterPro" id="IPR006575">
    <property type="entry name" value="RWD_dom"/>
</dbReference>
<dbReference type="Gene3D" id="3.40.50.800">
    <property type="entry name" value="Anticodon-binding domain"/>
    <property type="match status" value="1"/>
</dbReference>
<keyword evidence="18" id="KW-1185">Reference proteome</keyword>
<comment type="catalytic activity">
    <reaction evidence="8">
        <text>L-threonyl-[protein] + ATP = O-phospho-L-threonyl-[protein] + ADP + H(+)</text>
        <dbReference type="Rhea" id="RHEA:46608"/>
        <dbReference type="Rhea" id="RHEA-COMP:11060"/>
        <dbReference type="Rhea" id="RHEA-COMP:11605"/>
        <dbReference type="ChEBI" id="CHEBI:15378"/>
        <dbReference type="ChEBI" id="CHEBI:30013"/>
        <dbReference type="ChEBI" id="CHEBI:30616"/>
        <dbReference type="ChEBI" id="CHEBI:61977"/>
        <dbReference type="ChEBI" id="CHEBI:456216"/>
        <dbReference type="EC" id="2.7.11.1"/>
    </reaction>
</comment>
<feature type="region of interest" description="Disordered" evidence="14">
    <location>
        <begin position="632"/>
        <end position="675"/>
    </location>
</feature>
<dbReference type="InterPro" id="IPR000719">
    <property type="entry name" value="Prot_kinase_dom"/>
</dbReference>
<dbReference type="Pfam" id="PF00069">
    <property type="entry name" value="Pkinase"/>
    <property type="match status" value="3"/>
</dbReference>
<feature type="compositionally biased region" description="Acidic residues" evidence="14">
    <location>
        <begin position="661"/>
        <end position="675"/>
    </location>
</feature>
<dbReference type="SMART" id="SM00220">
    <property type="entry name" value="S_TKc"/>
    <property type="match status" value="2"/>
</dbReference>
<dbReference type="GO" id="GO:0005524">
    <property type="term" value="F:ATP binding"/>
    <property type="evidence" value="ECO:0007669"/>
    <property type="project" value="UniProtKB-UniRule"/>
</dbReference>
<dbReference type="InterPro" id="IPR016255">
    <property type="entry name" value="Gcn2"/>
</dbReference>